<evidence type="ECO:0000259" key="3">
    <source>
        <dbReference type="PROSITE" id="PS50893"/>
    </source>
</evidence>
<dbReference type="Proteomes" id="UP000287168">
    <property type="component" value="Unassembled WGS sequence"/>
</dbReference>
<keyword evidence="1" id="KW-0547">Nucleotide-binding</keyword>
<gene>
    <name evidence="4" type="ORF">EP867_15665</name>
</gene>
<dbReference type="Pfam" id="PF00005">
    <property type="entry name" value="ABC_tran"/>
    <property type="match status" value="1"/>
</dbReference>
<sequence length="248" mass="26381">MTVLTVEQLSLTRQGQRVLSDISFSLREGEFLGLLGPNGAGKTTLLRAIQGLLPHEGRSSLAELSAAERARRAAFLPQAREVAWPMAVRDLVALGRLPWTGAAQREDHRAVAAALARMGLESLAARPADRLSGGELARALIARLLAQETPLLLADEPGASLDPARQISTMELFGDLAREGRAVVASVHDLGLAARYCTRVLVLDQGRLVADGPPAEVLSDALLAKVFGLRVWRAEAGGRPLLTPVALT</sequence>
<comment type="caution">
    <text evidence="4">The sequence shown here is derived from an EMBL/GenBank/DDBJ whole genome shotgun (WGS) entry which is preliminary data.</text>
</comment>
<dbReference type="InterPro" id="IPR027417">
    <property type="entry name" value="P-loop_NTPase"/>
</dbReference>
<dbReference type="GO" id="GO:0005524">
    <property type="term" value="F:ATP binding"/>
    <property type="evidence" value="ECO:0007669"/>
    <property type="project" value="UniProtKB-KW"/>
</dbReference>
<dbReference type="Gene3D" id="3.40.50.300">
    <property type="entry name" value="P-loop containing nucleotide triphosphate hydrolases"/>
    <property type="match status" value="1"/>
</dbReference>
<evidence type="ECO:0000313" key="4">
    <source>
        <dbReference type="EMBL" id="RWY38737.1"/>
    </source>
</evidence>
<dbReference type="SMART" id="SM00382">
    <property type="entry name" value="AAA"/>
    <property type="match status" value="1"/>
</dbReference>
<organism evidence="4 5">
    <name type="scientific">Falsigemmobacter intermedius</name>
    <dbReference type="NCBI Taxonomy" id="1553448"/>
    <lineage>
        <taxon>Bacteria</taxon>
        <taxon>Pseudomonadati</taxon>
        <taxon>Pseudomonadota</taxon>
        <taxon>Alphaproteobacteria</taxon>
        <taxon>Rhodobacterales</taxon>
        <taxon>Paracoccaceae</taxon>
        <taxon>Falsigemmobacter</taxon>
    </lineage>
</organism>
<evidence type="ECO:0000256" key="2">
    <source>
        <dbReference type="ARBA" id="ARBA00022840"/>
    </source>
</evidence>
<dbReference type="PROSITE" id="PS50893">
    <property type="entry name" value="ABC_TRANSPORTER_2"/>
    <property type="match status" value="1"/>
</dbReference>
<dbReference type="PROSITE" id="PS00211">
    <property type="entry name" value="ABC_TRANSPORTER_1"/>
    <property type="match status" value="1"/>
</dbReference>
<dbReference type="AlphaFoldDB" id="A0A3S3U352"/>
<dbReference type="PANTHER" id="PTHR42794:SF2">
    <property type="entry name" value="ABC TRANSPORTER ATP-BINDING PROTEIN"/>
    <property type="match status" value="1"/>
</dbReference>
<dbReference type="RefSeq" id="WP_128490421.1">
    <property type="nucleotide sequence ID" value="NZ_JBHLXB010000006.1"/>
</dbReference>
<evidence type="ECO:0000313" key="5">
    <source>
        <dbReference type="Proteomes" id="UP000287168"/>
    </source>
</evidence>
<dbReference type="GO" id="GO:0016887">
    <property type="term" value="F:ATP hydrolysis activity"/>
    <property type="evidence" value="ECO:0007669"/>
    <property type="project" value="InterPro"/>
</dbReference>
<name>A0A3S3U352_9RHOB</name>
<dbReference type="PANTHER" id="PTHR42794">
    <property type="entry name" value="HEMIN IMPORT ATP-BINDING PROTEIN HMUV"/>
    <property type="match status" value="1"/>
</dbReference>
<dbReference type="OrthoDB" id="9805601at2"/>
<protein>
    <submittedName>
        <fullName evidence="4">ABC transporter ATP-binding protein</fullName>
    </submittedName>
</protein>
<reference evidence="4 5" key="1">
    <citation type="journal article" date="2015" name="Int. J. Syst. Evol. Microbiol.">
        <title>Gemmobacter intermedius sp. nov., isolated from a white stork (Ciconia ciconia).</title>
        <authorList>
            <person name="Kampfer P."/>
            <person name="Jerzak L."/>
            <person name="Wilharm G."/>
            <person name="Golke J."/>
            <person name="Busse H.J."/>
            <person name="Glaeser S.P."/>
        </authorList>
    </citation>
    <scope>NUCLEOTIDE SEQUENCE [LARGE SCALE GENOMIC DNA]</scope>
    <source>
        <strain evidence="4 5">119/4</strain>
    </source>
</reference>
<dbReference type="InterPro" id="IPR003439">
    <property type="entry name" value="ABC_transporter-like_ATP-bd"/>
</dbReference>
<keyword evidence="2 4" id="KW-0067">ATP-binding</keyword>
<accession>A0A3S3U352</accession>
<dbReference type="InterPro" id="IPR017871">
    <property type="entry name" value="ABC_transporter-like_CS"/>
</dbReference>
<keyword evidence="5" id="KW-1185">Reference proteome</keyword>
<dbReference type="EMBL" id="SBLC01000032">
    <property type="protein sequence ID" value="RWY38737.1"/>
    <property type="molecule type" value="Genomic_DNA"/>
</dbReference>
<evidence type="ECO:0000256" key="1">
    <source>
        <dbReference type="ARBA" id="ARBA00022741"/>
    </source>
</evidence>
<feature type="domain" description="ABC transporter" evidence="3">
    <location>
        <begin position="4"/>
        <end position="230"/>
    </location>
</feature>
<dbReference type="InterPro" id="IPR003593">
    <property type="entry name" value="AAA+_ATPase"/>
</dbReference>
<proteinExistence type="predicted"/>
<dbReference type="SUPFAM" id="SSF52540">
    <property type="entry name" value="P-loop containing nucleoside triphosphate hydrolases"/>
    <property type="match status" value="1"/>
</dbReference>